<accession>A0A6J5M8W9</accession>
<name>A0A6J5M8W9_9CAUD</name>
<protein>
    <submittedName>
        <fullName evidence="1">Uncharacterized protein</fullName>
    </submittedName>
</protein>
<organism evidence="1">
    <name type="scientific">uncultured Caudovirales phage</name>
    <dbReference type="NCBI Taxonomy" id="2100421"/>
    <lineage>
        <taxon>Viruses</taxon>
        <taxon>Duplodnaviria</taxon>
        <taxon>Heunggongvirae</taxon>
        <taxon>Uroviricota</taxon>
        <taxon>Caudoviricetes</taxon>
        <taxon>Peduoviridae</taxon>
        <taxon>Maltschvirus</taxon>
        <taxon>Maltschvirus maltsch</taxon>
    </lineage>
</organism>
<evidence type="ECO:0000313" key="1">
    <source>
        <dbReference type="EMBL" id="CAB4141486.1"/>
    </source>
</evidence>
<reference evidence="1" key="1">
    <citation type="submission" date="2020-04" db="EMBL/GenBank/DDBJ databases">
        <authorList>
            <person name="Chiriac C."/>
            <person name="Salcher M."/>
            <person name="Ghai R."/>
            <person name="Kavagutti S V."/>
        </authorList>
    </citation>
    <scope>NUCLEOTIDE SEQUENCE</scope>
</reference>
<sequence>MREVNAKPATEVLVERMNEKQFEQWHERAAIMEHMGNLSRADAEHMAALDVLRDILPQRKGKGS</sequence>
<gene>
    <name evidence="1" type="ORF">UFOVP418_46</name>
</gene>
<proteinExistence type="predicted"/>
<dbReference type="EMBL" id="LR796391">
    <property type="protein sequence ID" value="CAB4141486.1"/>
    <property type="molecule type" value="Genomic_DNA"/>
</dbReference>